<evidence type="ECO:0000256" key="1">
    <source>
        <dbReference type="ARBA" id="ARBA00001130"/>
    </source>
</evidence>
<dbReference type="FunFam" id="2.40.70.10:FF:000115">
    <property type="entry name" value="Lysosomal aspartic protease"/>
    <property type="match status" value="1"/>
</dbReference>
<evidence type="ECO:0000256" key="10">
    <source>
        <dbReference type="RuleBase" id="RU000454"/>
    </source>
</evidence>
<comment type="similarity">
    <text evidence="2 10">Belongs to the peptidase A1 family.</text>
</comment>
<dbReference type="InterPro" id="IPR034164">
    <property type="entry name" value="Pepsin-like_dom"/>
</dbReference>
<evidence type="ECO:0000256" key="2">
    <source>
        <dbReference type="ARBA" id="ARBA00007447"/>
    </source>
</evidence>
<evidence type="ECO:0000256" key="11">
    <source>
        <dbReference type="SAM" id="SignalP"/>
    </source>
</evidence>
<dbReference type="PRINTS" id="PR00792">
    <property type="entry name" value="PEPSIN"/>
</dbReference>
<feature type="non-terminal residue" evidence="13">
    <location>
        <position position="378"/>
    </location>
</feature>
<feature type="disulfide bond" evidence="9">
    <location>
        <begin position="315"/>
        <end position="347"/>
    </location>
</feature>
<keyword evidence="4 10" id="KW-0645">Protease</keyword>
<dbReference type="Proteomes" id="UP000789508">
    <property type="component" value="Unassembled WGS sequence"/>
</dbReference>
<feature type="disulfide bond" evidence="9">
    <location>
        <begin position="108"/>
        <end position="113"/>
    </location>
</feature>
<evidence type="ECO:0000313" key="14">
    <source>
        <dbReference type="Proteomes" id="UP000789508"/>
    </source>
</evidence>
<dbReference type="EMBL" id="CAJVPS010007047">
    <property type="protein sequence ID" value="CAG8631242.1"/>
    <property type="molecule type" value="Genomic_DNA"/>
</dbReference>
<evidence type="ECO:0000259" key="12">
    <source>
        <dbReference type="PROSITE" id="PS51767"/>
    </source>
</evidence>
<dbReference type="InterPro" id="IPR033121">
    <property type="entry name" value="PEPTIDASE_A1"/>
</dbReference>
<reference evidence="13" key="1">
    <citation type="submission" date="2021-06" db="EMBL/GenBank/DDBJ databases">
        <authorList>
            <person name="Kallberg Y."/>
            <person name="Tangrot J."/>
            <person name="Rosling A."/>
        </authorList>
    </citation>
    <scope>NUCLEOTIDE SEQUENCE</scope>
    <source>
        <strain evidence="13">FL130A</strain>
    </source>
</reference>
<dbReference type="GO" id="GO:0006508">
    <property type="term" value="P:proteolysis"/>
    <property type="evidence" value="ECO:0007669"/>
    <property type="project" value="UniProtKB-KW"/>
</dbReference>
<organism evidence="13 14">
    <name type="scientific">Ambispora leptoticha</name>
    <dbReference type="NCBI Taxonomy" id="144679"/>
    <lineage>
        <taxon>Eukaryota</taxon>
        <taxon>Fungi</taxon>
        <taxon>Fungi incertae sedis</taxon>
        <taxon>Mucoromycota</taxon>
        <taxon>Glomeromycotina</taxon>
        <taxon>Glomeromycetes</taxon>
        <taxon>Archaeosporales</taxon>
        <taxon>Ambisporaceae</taxon>
        <taxon>Ambispora</taxon>
    </lineage>
</organism>
<accession>A0A9N9DD40</accession>
<feature type="active site" evidence="8">
    <location>
        <position position="279"/>
    </location>
</feature>
<keyword evidence="14" id="KW-1185">Reference proteome</keyword>
<feature type="signal peptide" evidence="11">
    <location>
        <begin position="1"/>
        <end position="20"/>
    </location>
</feature>
<dbReference type="CDD" id="cd05471">
    <property type="entry name" value="pepsin_like"/>
    <property type="match status" value="1"/>
</dbReference>
<keyword evidence="7 10" id="KW-0378">Hydrolase</keyword>
<feature type="domain" description="Peptidase A1" evidence="12">
    <location>
        <begin position="79"/>
        <end position="378"/>
    </location>
</feature>
<dbReference type="OrthoDB" id="15189at2759"/>
<dbReference type="PANTHER" id="PTHR47966:SF51">
    <property type="entry name" value="BETA-SITE APP-CLEAVING ENZYME, ISOFORM A-RELATED"/>
    <property type="match status" value="1"/>
</dbReference>
<evidence type="ECO:0000256" key="8">
    <source>
        <dbReference type="PIRSR" id="PIRSR601461-1"/>
    </source>
</evidence>
<evidence type="ECO:0000256" key="4">
    <source>
        <dbReference type="ARBA" id="ARBA00022670"/>
    </source>
</evidence>
<keyword evidence="5 11" id="KW-0732">Signal</keyword>
<dbReference type="Pfam" id="PF00026">
    <property type="entry name" value="Asp"/>
    <property type="match status" value="1"/>
</dbReference>
<evidence type="ECO:0000256" key="5">
    <source>
        <dbReference type="ARBA" id="ARBA00022729"/>
    </source>
</evidence>
<proteinExistence type="inferred from homology"/>
<dbReference type="EC" id="3.4.23.21" evidence="3"/>
<feature type="chain" id="PRO_5040450779" description="rhizopuspepsin" evidence="11">
    <location>
        <begin position="21"/>
        <end position="378"/>
    </location>
</feature>
<evidence type="ECO:0000256" key="7">
    <source>
        <dbReference type="ARBA" id="ARBA00022801"/>
    </source>
</evidence>
<protein>
    <recommendedName>
        <fullName evidence="3">rhizopuspepsin</fullName>
        <ecNumber evidence="3">3.4.23.21</ecNumber>
    </recommendedName>
</protein>
<feature type="active site" evidence="8">
    <location>
        <position position="95"/>
    </location>
</feature>
<evidence type="ECO:0000256" key="3">
    <source>
        <dbReference type="ARBA" id="ARBA00013205"/>
    </source>
</evidence>
<dbReference type="SUPFAM" id="SSF50630">
    <property type="entry name" value="Acid proteases"/>
    <property type="match status" value="1"/>
</dbReference>
<evidence type="ECO:0000256" key="9">
    <source>
        <dbReference type="PIRSR" id="PIRSR601461-2"/>
    </source>
</evidence>
<gene>
    <name evidence="13" type="ORF">ALEPTO_LOCUS9362</name>
</gene>
<keyword evidence="6 10" id="KW-0064">Aspartyl protease</keyword>
<dbReference type="GO" id="GO:0004190">
    <property type="term" value="F:aspartic-type endopeptidase activity"/>
    <property type="evidence" value="ECO:0007669"/>
    <property type="project" value="UniProtKB-KW"/>
</dbReference>
<dbReference type="PROSITE" id="PS00141">
    <property type="entry name" value="ASP_PROTEASE"/>
    <property type="match status" value="2"/>
</dbReference>
<keyword evidence="9" id="KW-1015">Disulfide bond</keyword>
<dbReference type="InterPro" id="IPR001969">
    <property type="entry name" value="Aspartic_peptidase_AS"/>
</dbReference>
<comment type="caution">
    <text evidence="13">The sequence shown here is derived from an EMBL/GenBank/DDBJ whole genome shotgun (WGS) entry which is preliminary data.</text>
</comment>
<dbReference type="AlphaFoldDB" id="A0A9N9DD40"/>
<dbReference type="PROSITE" id="PS51767">
    <property type="entry name" value="PEPTIDASE_A1"/>
    <property type="match status" value="1"/>
</dbReference>
<dbReference type="Gene3D" id="2.40.70.10">
    <property type="entry name" value="Acid Proteases"/>
    <property type="match status" value="2"/>
</dbReference>
<comment type="catalytic activity">
    <reaction evidence="1">
        <text>Hydrolysis of proteins with broad specificity similar to that of pepsin A, preferring hydrophobic residues at P1 and P1'. Clots milk and activates trypsinogen. Does not cleave 4-Gln-|-His-5, but does cleave 10-His-|-Leu-11 and 12-Val-|-Glu-13 in B chain of insulin.</text>
        <dbReference type="EC" id="3.4.23.21"/>
    </reaction>
</comment>
<dbReference type="InterPro" id="IPR001461">
    <property type="entry name" value="Aspartic_peptidase_A1"/>
</dbReference>
<sequence>MKAIKLATLLLSLTFITINAAPALRSLVHKIPLQKHGFSDKYTLKEKFALEKKLAISKFSQSSSDPTEPLTDIKNDIGYSGPIVVGGQDFTVIFDTGSSDFWIPTKGCSSEACKDDHLFDPSKSKTFKKIGDPFFIAYGSGQVSGTTGSDDLSIAGAKVKGQIFGLATELSDGFAGFEFDGIIGMGFDSLEVIKTKTPFENLLAQKVISDPVFGFFLGREEDKTGDKSELSIGGVDKTKFKGDLNFNKVADPSYWQIKLDDIKFGGKSLKIGTDTAIIDTGTTVVVASTDAFTAINTKIPGSNYNPAYDAYTIPCDTKSVVSFVFGGVSYDINPEDLVFKDESSGLCFSAIFDGGDLWVIGDTFLKNVYTAFDLSQKA</sequence>
<evidence type="ECO:0000256" key="6">
    <source>
        <dbReference type="ARBA" id="ARBA00022750"/>
    </source>
</evidence>
<dbReference type="PANTHER" id="PTHR47966">
    <property type="entry name" value="BETA-SITE APP-CLEAVING ENZYME, ISOFORM A-RELATED"/>
    <property type="match status" value="1"/>
</dbReference>
<name>A0A9N9DD40_9GLOM</name>
<evidence type="ECO:0000313" key="13">
    <source>
        <dbReference type="EMBL" id="CAG8631242.1"/>
    </source>
</evidence>
<dbReference type="InterPro" id="IPR021109">
    <property type="entry name" value="Peptidase_aspartic_dom_sf"/>
</dbReference>